<comment type="similarity">
    <text evidence="2">Belongs to the serine/threonine dehydratase family.</text>
</comment>
<dbReference type="PANTHER" id="PTHR48078:SF6">
    <property type="entry name" value="L-THREONINE DEHYDRATASE CATABOLIC TDCB"/>
    <property type="match status" value="1"/>
</dbReference>
<dbReference type="Pfam" id="PF00291">
    <property type="entry name" value="PALP"/>
    <property type="match status" value="1"/>
</dbReference>
<name>A0A5B8L5Q7_9HYPH</name>
<evidence type="ECO:0000313" key="7">
    <source>
        <dbReference type="Proteomes" id="UP000321389"/>
    </source>
</evidence>
<dbReference type="GO" id="GO:0004794">
    <property type="term" value="F:threonine deaminase activity"/>
    <property type="evidence" value="ECO:0007669"/>
    <property type="project" value="TreeGrafter"/>
</dbReference>
<evidence type="ECO:0000256" key="4">
    <source>
        <dbReference type="ARBA" id="ARBA00023239"/>
    </source>
</evidence>
<organism evidence="6 7">
    <name type="scientific">Nitratireductor mangrovi</name>
    <dbReference type="NCBI Taxonomy" id="2599600"/>
    <lineage>
        <taxon>Bacteria</taxon>
        <taxon>Pseudomonadati</taxon>
        <taxon>Pseudomonadota</taxon>
        <taxon>Alphaproteobacteria</taxon>
        <taxon>Hyphomicrobiales</taxon>
        <taxon>Phyllobacteriaceae</taxon>
        <taxon>Nitratireductor</taxon>
    </lineage>
</organism>
<dbReference type="InterPro" id="IPR050147">
    <property type="entry name" value="Ser/Thr_Dehydratase"/>
</dbReference>
<dbReference type="GO" id="GO:0009097">
    <property type="term" value="P:isoleucine biosynthetic process"/>
    <property type="evidence" value="ECO:0007669"/>
    <property type="project" value="TreeGrafter"/>
</dbReference>
<dbReference type="PANTHER" id="PTHR48078">
    <property type="entry name" value="THREONINE DEHYDRATASE, MITOCHONDRIAL-RELATED"/>
    <property type="match status" value="1"/>
</dbReference>
<dbReference type="SUPFAM" id="SSF53686">
    <property type="entry name" value="Tryptophan synthase beta subunit-like PLP-dependent enzymes"/>
    <property type="match status" value="1"/>
</dbReference>
<evidence type="ECO:0000256" key="3">
    <source>
        <dbReference type="ARBA" id="ARBA00022898"/>
    </source>
</evidence>
<dbReference type="GO" id="GO:0006565">
    <property type="term" value="P:L-serine catabolic process"/>
    <property type="evidence" value="ECO:0007669"/>
    <property type="project" value="TreeGrafter"/>
</dbReference>
<dbReference type="GO" id="GO:0006567">
    <property type="term" value="P:L-threonine catabolic process"/>
    <property type="evidence" value="ECO:0007669"/>
    <property type="project" value="TreeGrafter"/>
</dbReference>
<dbReference type="OrthoDB" id="9811476at2"/>
<proteinExistence type="inferred from homology"/>
<evidence type="ECO:0000259" key="5">
    <source>
        <dbReference type="Pfam" id="PF00291"/>
    </source>
</evidence>
<dbReference type="KEGG" id="niy:FQ775_09960"/>
<dbReference type="InterPro" id="IPR036052">
    <property type="entry name" value="TrpB-like_PALP_sf"/>
</dbReference>
<dbReference type="FunFam" id="3.40.50.1100:FF:000005">
    <property type="entry name" value="Threonine dehydratase catabolic"/>
    <property type="match status" value="1"/>
</dbReference>
<dbReference type="CDD" id="cd01562">
    <property type="entry name" value="Thr-dehyd"/>
    <property type="match status" value="1"/>
</dbReference>
<protein>
    <submittedName>
        <fullName evidence="6">Threonine/serine dehydratase</fullName>
    </submittedName>
</protein>
<evidence type="ECO:0000256" key="2">
    <source>
        <dbReference type="ARBA" id="ARBA00010869"/>
    </source>
</evidence>
<dbReference type="AlphaFoldDB" id="A0A5B8L5Q7"/>
<dbReference type="Proteomes" id="UP000321389">
    <property type="component" value="Chromosome"/>
</dbReference>
<feature type="domain" description="Tryptophan synthase beta chain-like PALP" evidence="5">
    <location>
        <begin position="21"/>
        <end position="308"/>
    </location>
</feature>
<dbReference type="Gene3D" id="3.40.50.1100">
    <property type="match status" value="2"/>
</dbReference>
<evidence type="ECO:0000256" key="1">
    <source>
        <dbReference type="ARBA" id="ARBA00001933"/>
    </source>
</evidence>
<keyword evidence="3" id="KW-0663">Pyridoxal phosphate</keyword>
<keyword evidence="7" id="KW-1185">Reference proteome</keyword>
<dbReference type="RefSeq" id="WP_146301910.1">
    <property type="nucleotide sequence ID" value="NZ_CP042301.2"/>
</dbReference>
<dbReference type="InterPro" id="IPR001926">
    <property type="entry name" value="TrpB-like_PALP"/>
</dbReference>
<dbReference type="EMBL" id="CP042301">
    <property type="protein sequence ID" value="QDZ03277.1"/>
    <property type="molecule type" value="Genomic_DNA"/>
</dbReference>
<accession>A0A5B8L5Q7</accession>
<keyword evidence="4" id="KW-0456">Lyase</keyword>
<gene>
    <name evidence="6" type="ORF">FQ775_09960</name>
</gene>
<sequence length="324" mass="33344">MLPVFGDVEAAAERLRGVTVMTPLLESAALNARHDARLLFKAEPLQVTGSFKMRGAYNRISQLSDDEKARGVVAFSSGNHAQGVAAAARLFGVRAVIAMPADTPAIKLDAVKAMGAEVIAFDRFRDDRMAVVRPQTEAGMVLVPPFDDPAIIAGQGTVGLELLAQARTIDAVPDIVLVPCGGGGLTAGVALAAGALAPEAEVWAVEPEGFDDTRRSLAAGHIVANDPDARSLCDAILTPSPGAITFAINRVRLAGVVTVSDADALAAMREIARHLKLITEPGGAVACAALAAPELDVRGKTVAVVLSGGNVDPALLARTLATNA</sequence>
<dbReference type="GO" id="GO:0003941">
    <property type="term" value="F:L-serine ammonia-lyase activity"/>
    <property type="evidence" value="ECO:0007669"/>
    <property type="project" value="TreeGrafter"/>
</dbReference>
<reference evidence="6" key="1">
    <citation type="submission" date="2020-04" db="EMBL/GenBank/DDBJ databases">
        <title>Nitratireductor sp. nov. isolated from mangrove soil.</title>
        <authorList>
            <person name="Ye Y."/>
        </authorList>
    </citation>
    <scope>NUCLEOTIDE SEQUENCE</scope>
    <source>
        <strain evidence="6">SY7</strain>
    </source>
</reference>
<comment type="cofactor">
    <cofactor evidence="1">
        <name>pyridoxal 5'-phosphate</name>
        <dbReference type="ChEBI" id="CHEBI:597326"/>
    </cofactor>
</comment>
<evidence type="ECO:0000313" key="6">
    <source>
        <dbReference type="EMBL" id="QDZ03277.1"/>
    </source>
</evidence>